<feature type="transmembrane region" description="Helical" evidence="1">
    <location>
        <begin position="147"/>
        <end position="165"/>
    </location>
</feature>
<feature type="transmembrane region" description="Helical" evidence="1">
    <location>
        <begin position="232"/>
        <end position="251"/>
    </location>
</feature>
<feature type="transmembrane region" description="Helical" evidence="1">
    <location>
        <begin position="26"/>
        <end position="45"/>
    </location>
</feature>
<evidence type="ECO:0000256" key="1">
    <source>
        <dbReference type="SAM" id="Phobius"/>
    </source>
</evidence>
<feature type="transmembrane region" description="Helical" evidence="1">
    <location>
        <begin position="300"/>
        <end position="329"/>
    </location>
</feature>
<proteinExistence type="predicted"/>
<protein>
    <submittedName>
        <fullName evidence="2">DUF401 family protein</fullName>
    </submittedName>
</protein>
<dbReference type="InterPro" id="IPR007294">
    <property type="entry name" value="DUF401"/>
</dbReference>
<organism evidence="2">
    <name type="scientific">Fervidicoccus fontis</name>
    <dbReference type="NCBI Taxonomy" id="683846"/>
    <lineage>
        <taxon>Archaea</taxon>
        <taxon>Thermoproteota</taxon>
        <taxon>Thermoprotei</taxon>
        <taxon>Fervidicoccales</taxon>
        <taxon>Fervidicoccaceae</taxon>
        <taxon>Fervidicoccus</taxon>
    </lineage>
</organism>
<keyword evidence="1" id="KW-0812">Transmembrane</keyword>
<feature type="transmembrane region" description="Helical" evidence="1">
    <location>
        <begin position="124"/>
        <end position="142"/>
    </location>
</feature>
<feature type="transmembrane region" description="Helical" evidence="1">
    <location>
        <begin position="96"/>
        <end position="118"/>
    </location>
</feature>
<feature type="transmembrane region" description="Helical" evidence="1">
    <location>
        <begin position="171"/>
        <end position="189"/>
    </location>
</feature>
<accession>A0A7J3SLY1</accession>
<feature type="transmembrane region" description="Helical" evidence="1">
    <location>
        <begin position="341"/>
        <end position="365"/>
    </location>
</feature>
<dbReference type="PANTHER" id="PTHR39556:SF1">
    <property type="entry name" value="PROTEIN, PUTATIVE-RELATED"/>
    <property type="match status" value="1"/>
</dbReference>
<keyword evidence="1" id="KW-0472">Membrane</keyword>
<evidence type="ECO:0000313" key="2">
    <source>
        <dbReference type="EMBL" id="HGZ60527.1"/>
    </source>
</evidence>
<comment type="caution">
    <text evidence="2">The sequence shown here is derived from an EMBL/GenBank/DDBJ whole genome shotgun (WGS) entry which is preliminary data.</text>
</comment>
<feature type="transmembrane region" description="Helical" evidence="1">
    <location>
        <begin position="57"/>
        <end position="75"/>
    </location>
</feature>
<dbReference type="PANTHER" id="PTHR39556">
    <property type="entry name" value="PROTEIN, PUTATIVE-RELATED"/>
    <property type="match status" value="1"/>
</dbReference>
<feature type="transmembrane region" description="Helical" evidence="1">
    <location>
        <begin position="377"/>
        <end position="399"/>
    </location>
</feature>
<gene>
    <name evidence="2" type="ORF">ENW83_04925</name>
</gene>
<feature type="transmembrane region" description="Helical" evidence="1">
    <location>
        <begin position="210"/>
        <end position="226"/>
    </location>
</feature>
<feature type="transmembrane region" description="Helical" evidence="1">
    <location>
        <begin position="6"/>
        <end position="21"/>
    </location>
</feature>
<dbReference type="Pfam" id="PF04165">
    <property type="entry name" value="DUF401"/>
    <property type="match status" value="1"/>
</dbReference>
<dbReference type="EMBL" id="DTLS01000144">
    <property type="protein sequence ID" value="HGZ60527.1"/>
    <property type="molecule type" value="Genomic_DNA"/>
</dbReference>
<sequence length="400" mass="43142">MIEIALIFVSFAIIVALVGMKKDINIALISGAAVMLFYFAGSSIVDVIVKTVKDERTIFLLTTSFTISVLAELYKKTGAISEFSRAMAAKIRSPKAILALVPAVLGLLPIAGGALMSAPIVETIGSGIGMSQDLMIFLNVWFRHYLFLFYPMGQSIIVASATMGISPVELGAIQIPIAAFMVTYGLLFTRKYKGSFNAEITYKMGIWKSGGPMLIAIAASLVLNYFVGNYGIPLGILLGIFTLLVSVKPGWGALGEALRSKMVLSLTLSAFSIMLLQHSITDTRASEVISEAIKSSSIPIIFLETIIPGILSALTSSTVTGIVTVAPILSSLRQLTIFDASIIYTSSFISYTISPTHLCLIYTARYFNRGVGGSYKYMLPAAAFVLIFTILYYFVLFPII</sequence>
<dbReference type="AlphaFoldDB" id="A0A7J3SLY1"/>
<name>A0A7J3SLY1_9CREN</name>
<reference evidence="2" key="1">
    <citation type="journal article" date="2020" name="mSystems">
        <title>Genome- and Community-Level Interaction Insights into Carbon Utilization and Element Cycling Functions of Hydrothermarchaeota in Hydrothermal Sediment.</title>
        <authorList>
            <person name="Zhou Z."/>
            <person name="Liu Y."/>
            <person name="Xu W."/>
            <person name="Pan J."/>
            <person name="Luo Z.H."/>
            <person name="Li M."/>
        </authorList>
    </citation>
    <scope>NUCLEOTIDE SEQUENCE [LARGE SCALE GENOMIC DNA]</scope>
    <source>
        <strain evidence="2">SpSt-885</strain>
    </source>
</reference>
<keyword evidence="1" id="KW-1133">Transmembrane helix</keyword>